<proteinExistence type="predicted"/>
<dbReference type="AlphaFoldDB" id="A0A0H5QX30"/>
<evidence type="ECO:0000256" key="3">
    <source>
        <dbReference type="SAM" id="SignalP"/>
    </source>
</evidence>
<reference evidence="4" key="1">
    <citation type="submission" date="2015-04" db="EMBL/GenBank/DDBJ databases">
        <title>The genome sequence of the plant pathogenic Rhizarian Plasmodiophora brassicae reveals insights in its biotrophic life cycle and the origin of chitin synthesis.</title>
        <authorList>
            <person name="Schwelm A."/>
            <person name="Fogelqvist J."/>
            <person name="Knaust A."/>
            <person name="Julke S."/>
            <person name="Lilja T."/>
            <person name="Dhandapani V."/>
            <person name="Bonilla-Rosso G."/>
            <person name="Karlsson M."/>
            <person name="Shevchenko A."/>
            <person name="Choi S.R."/>
            <person name="Kim H.G."/>
            <person name="Park J.Y."/>
            <person name="Lim Y.P."/>
            <person name="Ludwig-Muller J."/>
            <person name="Dixelius C."/>
        </authorList>
    </citation>
    <scope>NUCLEOTIDE SEQUENCE</scope>
    <source>
        <tissue evidence="4">Potato root galls</tissue>
    </source>
</reference>
<name>A0A0H5QX30_9EUKA</name>
<dbReference type="EMBL" id="HACM01005729">
    <property type="protein sequence ID" value="CRZ06171.1"/>
    <property type="molecule type" value="Transcribed_RNA"/>
</dbReference>
<feature type="region of interest" description="Disordered" evidence="1">
    <location>
        <begin position="185"/>
        <end position="206"/>
    </location>
</feature>
<evidence type="ECO:0000313" key="4">
    <source>
        <dbReference type="EMBL" id="CRZ06171.1"/>
    </source>
</evidence>
<feature type="chain" id="PRO_5005223676" evidence="3">
    <location>
        <begin position="21"/>
        <end position="206"/>
    </location>
</feature>
<organism evidence="4">
    <name type="scientific">Spongospora subterranea</name>
    <dbReference type="NCBI Taxonomy" id="70186"/>
    <lineage>
        <taxon>Eukaryota</taxon>
        <taxon>Sar</taxon>
        <taxon>Rhizaria</taxon>
        <taxon>Endomyxa</taxon>
        <taxon>Phytomyxea</taxon>
        <taxon>Plasmodiophorida</taxon>
        <taxon>Plasmodiophoridae</taxon>
        <taxon>Spongospora</taxon>
    </lineage>
</organism>
<evidence type="ECO:0000256" key="1">
    <source>
        <dbReference type="SAM" id="MobiDB-lite"/>
    </source>
</evidence>
<feature type="transmembrane region" description="Helical" evidence="2">
    <location>
        <begin position="30"/>
        <end position="52"/>
    </location>
</feature>
<feature type="transmembrane region" description="Helical" evidence="2">
    <location>
        <begin position="86"/>
        <end position="107"/>
    </location>
</feature>
<sequence>MVLFRSSLGMVLCLCGSVLAVIPYADKTPWICVTIGTILAIFGCVGLMSLALRNNNHLRSTKMLTILLPIAAAFFCLPAANLEYPFVMICSGVTLIIAGVIAGAMVYSNSSRQCLEALEDLRIVIDQLNSRYQNKLQWTLIERLEEPRGKMDRTIEVLLEDISQMGNAGKKQHYQPAHVQVTIENNNAAPSPGKNDRTPYESQSQT</sequence>
<evidence type="ECO:0000256" key="2">
    <source>
        <dbReference type="SAM" id="Phobius"/>
    </source>
</evidence>
<feature type="transmembrane region" description="Helical" evidence="2">
    <location>
        <begin position="64"/>
        <end position="80"/>
    </location>
</feature>
<accession>A0A0H5QX30</accession>
<keyword evidence="2" id="KW-0472">Membrane</keyword>
<keyword evidence="3" id="KW-0732">Signal</keyword>
<keyword evidence="2" id="KW-1133">Transmembrane helix</keyword>
<feature type="signal peptide" evidence="3">
    <location>
        <begin position="1"/>
        <end position="20"/>
    </location>
</feature>
<protein>
    <submittedName>
        <fullName evidence="4">Uncharacterized protein</fullName>
    </submittedName>
</protein>
<keyword evidence="2" id="KW-0812">Transmembrane</keyword>